<evidence type="ECO:0000256" key="2">
    <source>
        <dbReference type="ARBA" id="ARBA00023015"/>
    </source>
</evidence>
<accession>A0A2P5FIF9</accession>
<evidence type="ECO:0000313" key="7">
    <source>
        <dbReference type="EMBL" id="PON97579.1"/>
    </source>
</evidence>
<dbReference type="SUPFAM" id="SSF101936">
    <property type="entry name" value="DNA-binding pseudobarrel domain"/>
    <property type="match status" value="1"/>
</dbReference>
<dbReference type="Pfam" id="PF03754">
    <property type="entry name" value="At2g31720-like"/>
    <property type="match status" value="1"/>
</dbReference>
<keyword evidence="2" id="KW-0805">Transcription regulation</keyword>
<dbReference type="InterPro" id="IPR005508">
    <property type="entry name" value="At2g31720-like"/>
</dbReference>
<comment type="subcellular location">
    <subcellularLocation>
        <location evidence="1">Nucleus</location>
    </subcellularLocation>
</comment>
<evidence type="ECO:0000256" key="1">
    <source>
        <dbReference type="ARBA" id="ARBA00004123"/>
    </source>
</evidence>
<dbReference type="InterPro" id="IPR015300">
    <property type="entry name" value="DNA-bd_pseudobarrel_sf"/>
</dbReference>
<evidence type="ECO:0000256" key="4">
    <source>
        <dbReference type="ARBA" id="ARBA00023163"/>
    </source>
</evidence>
<proteinExistence type="predicted"/>
<dbReference type="PANTHER" id="PTHR31541:SF25">
    <property type="entry name" value="GAMMA-GLIADIN B"/>
    <property type="match status" value="1"/>
</dbReference>
<evidence type="ECO:0000256" key="5">
    <source>
        <dbReference type="ARBA" id="ARBA00023242"/>
    </source>
</evidence>
<protein>
    <submittedName>
        <fullName evidence="7">B3 domain-containing protein</fullName>
    </submittedName>
</protein>
<dbReference type="GO" id="GO:0003677">
    <property type="term" value="F:DNA binding"/>
    <property type="evidence" value="ECO:0007669"/>
    <property type="project" value="UniProtKB-KW"/>
</dbReference>
<keyword evidence="8" id="KW-1185">Reference proteome</keyword>
<dbReference type="Proteomes" id="UP000237000">
    <property type="component" value="Unassembled WGS sequence"/>
</dbReference>
<dbReference type="OrthoDB" id="1158757at2759"/>
<dbReference type="PANTHER" id="PTHR31541">
    <property type="entry name" value="B3 DOMAIN PLANT PROTEIN-RELATED"/>
    <property type="match status" value="1"/>
</dbReference>
<dbReference type="GO" id="GO:0005634">
    <property type="term" value="C:nucleus"/>
    <property type="evidence" value="ECO:0007669"/>
    <property type="project" value="UniProtKB-SubCell"/>
</dbReference>
<keyword evidence="4" id="KW-0804">Transcription</keyword>
<organism evidence="7 8">
    <name type="scientific">Trema orientale</name>
    <name type="common">Charcoal tree</name>
    <name type="synonym">Celtis orientalis</name>
    <dbReference type="NCBI Taxonomy" id="63057"/>
    <lineage>
        <taxon>Eukaryota</taxon>
        <taxon>Viridiplantae</taxon>
        <taxon>Streptophyta</taxon>
        <taxon>Embryophyta</taxon>
        <taxon>Tracheophyta</taxon>
        <taxon>Spermatophyta</taxon>
        <taxon>Magnoliopsida</taxon>
        <taxon>eudicotyledons</taxon>
        <taxon>Gunneridae</taxon>
        <taxon>Pentapetalae</taxon>
        <taxon>rosids</taxon>
        <taxon>fabids</taxon>
        <taxon>Rosales</taxon>
        <taxon>Cannabaceae</taxon>
        <taxon>Trema</taxon>
    </lineage>
</organism>
<evidence type="ECO:0000256" key="3">
    <source>
        <dbReference type="ARBA" id="ARBA00023125"/>
    </source>
</evidence>
<comment type="caution">
    <text evidence="7">The sequence shown here is derived from an EMBL/GenBank/DDBJ whole genome shotgun (WGS) entry which is preliminary data.</text>
</comment>
<feature type="compositionally biased region" description="Low complexity" evidence="6">
    <location>
        <begin position="1"/>
        <end position="11"/>
    </location>
</feature>
<feature type="region of interest" description="Disordered" evidence="6">
    <location>
        <begin position="1"/>
        <end position="41"/>
    </location>
</feature>
<dbReference type="EMBL" id="JXTC01000030">
    <property type="protein sequence ID" value="PON97579.1"/>
    <property type="molecule type" value="Genomic_DNA"/>
</dbReference>
<name>A0A2P5FIF9_TREOI</name>
<evidence type="ECO:0000313" key="8">
    <source>
        <dbReference type="Proteomes" id="UP000237000"/>
    </source>
</evidence>
<keyword evidence="5" id="KW-0539">Nucleus</keyword>
<dbReference type="Gene3D" id="2.40.330.10">
    <property type="entry name" value="DNA-binding pseudobarrel domain"/>
    <property type="match status" value="1"/>
</dbReference>
<sequence>MKHSSSSSSSSTLSRRKRPNNMNGTNFGCSSEESPPPDMSRWMSDFVKRRLMPGSQEVFIIQKMLMQRDLQSGQNRLSISLRSIKSNNFLRDDEITTLTRHLDDGHYQGMPVSCYFHPYLAEEDTNMVLRKWEYCNGSTSYVLTKNWCKVASRKGFNVGDFVGV</sequence>
<dbReference type="AlphaFoldDB" id="A0A2P5FIF9"/>
<dbReference type="InParanoid" id="A0A2P5FIF9"/>
<feature type="compositionally biased region" description="Polar residues" evidence="6">
    <location>
        <begin position="20"/>
        <end position="33"/>
    </location>
</feature>
<gene>
    <name evidence="7" type="ORF">TorRG33x02_064890</name>
</gene>
<evidence type="ECO:0000256" key="6">
    <source>
        <dbReference type="SAM" id="MobiDB-lite"/>
    </source>
</evidence>
<reference evidence="8" key="1">
    <citation type="submission" date="2016-06" db="EMBL/GenBank/DDBJ databases">
        <title>Parallel loss of symbiosis genes in relatives of nitrogen-fixing non-legume Parasponia.</title>
        <authorList>
            <person name="Van Velzen R."/>
            <person name="Holmer R."/>
            <person name="Bu F."/>
            <person name="Rutten L."/>
            <person name="Van Zeijl A."/>
            <person name="Liu W."/>
            <person name="Santuari L."/>
            <person name="Cao Q."/>
            <person name="Sharma T."/>
            <person name="Shen D."/>
            <person name="Roswanjaya Y."/>
            <person name="Wardhani T."/>
            <person name="Kalhor M.S."/>
            <person name="Jansen J."/>
            <person name="Van den Hoogen J."/>
            <person name="Gungor B."/>
            <person name="Hartog M."/>
            <person name="Hontelez J."/>
            <person name="Verver J."/>
            <person name="Yang W.-C."/>
            <person name="Schijlen E."/>
            <person name="Repin R."/>
            <person name="Schilthuizen M."/>
            <person name="Schranz E."/>
            <person name="Heidstra R."/>
            <person name="Miyata K."/>
            <person name="Fedorova E."/>
            <person name="Kohlen W."/>
            <person name="Bisseling T."/>
            <person name="Smit S."/>
            <person name="Geurts R."/>
        </authorList>
    </citation>
    <scope>NUCLEOTIDE SEQUENCE [LARGE SCALE GENOMIC DNA]</scope>
    <source>
        <strain evidence="8">cv. RG33-2</strain>
    </source>
</reference>
<keyword evidence="3" id="KW-0238">DNA-binding</keyword>